<dbReference type="Proteomes" id="UP000805649">
    <property type="component" value="Unassembled WGS sequence"/>
</dbReference>
<protein>
    <submittedName>
        <fullName evidence="1">MFS alpha-glucoside transporter</fullName>
    </submittedName>
</protein>
<keyword evidence="2" id="KW-1185">Reference proteome</keyword>
<reference evidence="1 2" key="1">
    <citation type="journal article" date="2020" name="Phytopathology">
        <title>Genome Sequence Resources of Colletotrichum truncatum, C. plurivorum, C. musicola, and C. sojae: Four Species Pathogenic to Soybean (Glycine max).</title>
        <authorList>
            <person name="Rogerio F."/>
            <person name="Boufleur T.R."/>
            <person name="Ciampi-Guillardi M."/>
            <person name="Sukno S.A."/>
            <person name="Thon M.R."/>
            <person name="Massola Junior N.S."/>
            <person name="Baroncelli R."/>
        </authorList>
    </citation>
    <scope>NUCLEOTIDE SEQUENCE [LARGE SCALE GENOMIC DNA]</scope>
    <source>
        <strain evidence="1 2">CMES1059</strain>
    </source>
</reference>
<name>A0ACC3YSU1_COLTU</name>
<sequence>MMTKSTDKPAVETTRDLHPMDSHYEDNIKPGDIAAEEIDRGQGISGCEALTVGQTIKLFKFATFVCVVAPFTAGTEEY</sequence>
<evidence type="ECO:0000313" key="2">
    <source>
        <dbReference type="Proteomes" id="UP000805649"/>
    </source>
</evidence>
<gene>
    <name evidence="1" type="ORF">CTRU02_209605</name>
</gene>
<comment type="caution">
    <text evidence="1">The sequence shown here is derived from an EMBL/GenBank/DDBJ whole genome shotgun (WGS) entry which is preliminary data.</text>
</comment>
<proteinExistence type="predicted"/>
<organism evidence="1 2">
    <name type="scientific">Colletotrichum truncatum</name>
    <name type="common">Anthracnose fungus</name>
    <name type="synonym">Colletotrichum capsici</name>
    <dbReference type="NCBI Taxonomy" id="5467"/>
    <lineage>
        <taxon>Eukaryota</taxon>
        <taxon>Fungi</taxon>
        <taxon>Dikarya</taxon>
        <taxon>Ascomycota</taxon>
        <taxon>Pezizomycotina</taxon>
        <taxon>Sordariomycetes</taxon>
        <taxon>Hypocreomycetidae</taxon>
        <taxon>Glomerellales</taxon>
        <taxon>Glomerellaceae</taxon>
        <taxon>Colletotrichum</taxon>
        <taxon>Colletotrichum truncatum species complex</taxon>
    </lineage>
</organism>
<accession>A0ACC3YSU1</accession>
<evidence type="ECO:0000313" key="1">
    <source>
        <dbReference type="EMBL" id="KAL0935014.1"/>
    </source>
</evidence>
<dbReference type="EMBL" id="VUJX02000006">
    <property type="protein sequence ID" value="KAL0935014.1"/>
    <property type="molecule type" value="Genomic_DNA"/>
</dbReference>